<reference evidence="1 2" key="1">
    <citation type="submission" date="2019-06" db="EMBL/GenBank/DDBJ databases">
        <title>Genomic insights into carbon and energy metabolism of Deferribacter autotrophicus revealed new metabolic traits in the phylum Deferribacteres.</title>
        <authorList>
            <person name="Slobodkin A.I."/>
            <person name="Slobodkina G.B."/>
            <person name="Allioux M."/>
            <person name="Alain K."/>
            <person name="Jebbar M."/>
            <person name="Shadrin V."/>
            <person name="Kublanov I.V."/>
            <person name="Toshchakov S.V."/>
            <person name="Bonch-Osmolovskaya E.A."/>
        </authorList>
    </citation>
    <scope>NUCLEOTIDE SEQUENCE [LARGE SCALE GENOMIC DNA]</scope>
    <source>
        <strain evidence="1 2">SL50</strain>
    </source>
</reference>
<evidence type="ECO:0000313" key="1">
    <source>
        <dbReference type="EMBL" id="KAA0258780.1"/>
    </source>
</evidence>
<proteinExistence type="predicted"/>
<dbReference type="EMBL" id="VFJB01000003">
    <property type="protein sequence ID" value="KAA0258780.1"/>
    <property type="molecule type" value="Genomic_DNA"/>
</dbReference>
<organism evidence="1 2">
    <name type="scientific">Deferribacter autotrophicus</name>
    <dbReference type="NCBI Taxonomy" id="500465"/>
    <lineage>
        <taxon>Bacteria</taxon>
        <taxon>Pseudomonadati</taxon>
        <taxon>Deferribacterota</taxon>
        <taxon>Deferribacteres</taxon>
        <taxon>Deferribacterales</taxon>
        <taxon>Deferribacteraceae</taxon>
        <taxon>Deferribacter</taxon>
    </lineage>
</organism>
<dbReference type="AlphaFoldDB" id="A0A5A8F524"/>
<accession>A0A5A8F524</accession>
<evidence type="ECO:0000313" key="2">
    <source>
        <dbReference type="Proteomes" id="UP000322876"/>
    </source>
</evidence>
<sequence>MDKQIKEARKKLIKKLLWDYNISPEDALDVLYKKKVQYLHLTFDKLVVRALERLSYYDLLFLFGKEGLKEVLSENILNQLRNNDLREKYERLRKILSGEPLSFSRWDIENRKKTQDTLLFNRWNRS</sequence>
<name>A0A5A8F524_9BACT</name>
<keyword evidence="2" id="KW-1185">Reference proteome</keyword>
<comment type="caution">
    <text evidence="1">The sequence shown here is derived from an EMBL/GenBank/DDBJ whole genome shotgun (WGS) entry which is preliminary data.</text>
</comment>
<dbReference type="RefSeq" id="WP_149265540.1">
    <property type="nucleotide sequence ID" value="NZ_VFJB01000003.1"/>
</dbReference>
<protein>
    <submittedName>
        <fullName evidence="1">Uncharacterized protein</fullName>
    </submittedName>
</protein>
<gene>
    <name evidence="1" type="ORF">FHQ18_02200</name>
</gene>
<dbReference type="Proteomes" id="UP000322876">
    <property type="component" value="Unassembled WGS sequence"/>
</dbReference>